<dbReference type="InterPro" id="IPR020843">
    <property type="entry name" value="ER"/>
</dbReference>
<evidence type="ECO:0000313" key="3">
    <source>
        <dbReference type="EMBL" id="EEH53415.1"/>
    </source>
</evidence>
<dbReference type="InterPro" id="IPR036291">
    <property type="entry name" value="NAD(P)-bd_dom_sf"/>
</dbReference>
<dbReference type="InterPro" id="IPR051397">
    <property type="entry name" value="Zn-ADH-like_protein"/>
</dbReference>
<dbReference type="InterPro" id="IPR011032">
    <property type="entry name" value="GroES-like_sf"/>
</dbReference>
<dbReference type="InterPro" id="IPR013154">
    <property type="entry name" value="ADH-like_N"/>
</dbReference>
<dbReference type="SUPFAM" id="SSF50129">
    <property type="entry name" value="GroES-like"/>
    <property type="match status" value="1"/>
</dbReference>
<dbReference type="SUPFAM" id="SSF51735">
    <property type="entry name" value="NAD(P)-binding Rossmann-fold domains"/>
    <property type="match status" value="1"/>
</dbReference>
<dbReference type="InterPro" id="IPR013149">
    <property type="entry name" value="ADH-like_C"/>
</dbReference>
<dbReference type="OrthoDB" id="10257049at2759"/>
<dbReference type="Gene3D" id="3.90.180.10">
    <property type="entry name" value="Medium-chain alcohol dehydrogenases, catalytic domain"/>
    <property type="match status" value="2"/>
</dbReference>
<protein>
    <submittedName>
        <fullName evidence="3">Predicted protein</fullName>
    </submittedName>
</protein>
<dbReference type="eggNOG" id="KOG1198">
    <property type="taxonomic scope" value="Eukaryota"/>
</dbReference>
<organism evidence="4">
    <name type="scientific">Micromonas pusilla (strain CCMP1545)</name>
    <name type="common">Picoplanktonic green alga</name>
    <dbReference type="NCBI Taxonomy" id="564608"/>
    <lineage>
        <taxon>Eukaryota</taxon>
        <taxon>Viridiplantae</taxon>
        <taxon>Chlorophyta</taxon>
        <taxon>Mamiellophyceae</taxon>
        <taxon>Mamiellales</taxon>
        <taxon>Mamiellaceae</taxon>
        <taxon>Micromonas</taxon>
    </lineage>
</organism>
<evidence type="ECO:0000313" key="4">
    <source>
        <dbReference type="Proteomes" id="UP000001876"/>
    </source>
</evidence>
<feature type="region of interest" description="Disordered" evidence="1">
    <location>
        <begin position="173"/>
        <end position="192"/>
    </location>
</feature>
<dbReference type="GO" id="GO:0016491">
    <property type="term" value="F:oxidoreductase activity"/>
    <property type="evidence" value="ECO:0007669"/>
    <property type="project" value="InterPro"/>
</dbReference>
<dbReference type="OMA" id="CDIRGVF"/>
<dbReference type="Pfam" id="PF08240">
    <property type="entry name" value="ADH_N"/>
    <property type="match status" value="1"/>
</dbReference>
<feature type="non-terminal residue" evidence="3">
    <location>
        <position position="330"/>
    </location>
</feature>
<gene>
    <name evidence="3" type="ORF">MICPUCDRAFT_5435</name>
</gene>
<dbReference type="Proteomes" id="UP000001876">
    <property type="component" value="Unassembled WGS sequence"/>
</dbReference>
<dbReference type="PANTHER" id="PTHR43677">
    <property type="entry name" value="SHORT-CHAIN DEHYDROGENASE/REDUCTASE"/>
    <property type="match status" value="1"/>
</dbReference>
<accession>C1N3E6</accession>
<feature type="non-terminal residue" evidence="3">
    <location>
        <position position="1"/>
    </location>
</feature>
<name>C1N3E6_MICPC</name>
<dbReference type="InterPro" id="IPR002364">
    <property type="entry name" value="Quin_OxRdtase/zeta-crystal_CS"/>
</dbReference>
<evidence type="ECO:0000256" key="1">
    <source>
        <dbReference type="SAM" id="MobiDB-lite"/>
    </source>
</evidence>
<evidence type="ECO:0000259" key="2">
    <source>
        <dbReference type="SMART" id="SM00829"/>
    </source>
</evidence>
<dbReference type="STRING" id="564608.C1N3E6"/>
<dbReference type="KEGG" id="mpp:MICPUCDRAFT_5435"/>
<dbReference type="CDD" id="cd08241">
    <property type="entry name" value="QOR1"/>
    <property type="match status" value="1"/>
</dbReference>
<dbReference type="SMART" id="SM00829">
    <property type="entry name" value="PKS_ER"/>
    <property type="match status" value="1"/>
</dbReference>
<proteinExistence type="predicted"/>
<dbReference type="RefSeq" id="XP_003062596.1">
    <property type="nucleotide sequence ID" value="XM_003062550.1"/>
</dbReference>
<dbReference type="Pfam" id="PF00107">
    <property type="entry name" value="ADH_zinc_N"/>
    <property type="match status" value="1"/>
</dbReference>
<dbReference type="PANTHER" id="PTHR43677:SF4">
    <property type="entry name" value="QUINONE OXIDOREDUCTASE-LIKE PROTEIN 2"/>
    <property type="match status" value="1"/>
</dbReference>
<dbReference type="AlphaFoldDB" id="C1N3E6"/>
<dbReference type="GeneID" id="9688036"/>
<dbReference type="Pfam" id="PF13602">
    <property type="entry name" value="ADH_zinc_N_2"/>
    <property type="match status" value="1"/>
</dbReference>
<sequence length="330" mass="33322">PPEGVRVAVHAAALNFADLLQCRGLYQERPPLPFTPGGEFSGVITEVGDAVTSAFKVGDAVAGVLVGGGAMASEVVVPRASAQCFAVPSGVDLSAAAAFPVAYGTAHVALAHRARLRAGQTVLVTGAGGGVGMAAVQIAKAMGATVIAVARGEEKLDACASAGADYCLDSDALRTPPRGEERGSGGDSGGGASSSSAAFAGLRKAVTALAPATRRGVDVFFDNVGGAAFKSGVKCVAWGGQVLVIGFASGEIPTLAMNVPLVKNVTVHGVYWGSYATGDPATFQASARETTRLLREGKLRVRVSHSFALDDASEAFRALAERRAIGKVVV</sequence>
<feature type="domain" description="Enoyl reductase (ER)" evidence="2">
    <location>
        <begin position="1"/>
        <end position="330"/>
    </location>
</feature>
<dbReference type="GO" id="GO:0008270">
    <property type="term" value="F:zinc ion binding"/>
    <property type="evidence" value="ECO:0007669"/>
    <property type="project" value="InterPro"/>
</dbReference>
<dbReference type="EMBL" id="GG663746">
    <property type="protein sequence ID" value="EEH53415.1"/>
    <property type="molecule type" value="Genomic_DNA"/>
</dbReference>
<keyword evidence="4" id="KW-1185">Reference proteome</keyword>
<dbReference type="Gene3D" id="3.40.50.720">
    <property type="entry name" value="NAD(P)-binding Rossmann-like Domain"/>
    <property type="match status" value="2"/>
</dbReference>
<dbReference type="PROSITE" id="PS01162">
    <property type="entry name" value="QOR_ZETA_CRYSTAL"/>
    <property type="match status" value="1"/>
</dbReference>
<reference evidence="3 4" key="1">
    <citation type="journal article" date="2009" name="Science">
        <title>Green evolution and dynamic adaptations revealed by genomes of the marine picoeukaryotes Micromonas.</title>
        <authorList>
            <person name="Worden A.Z."/>
            <person name="Lee J.H."/>
            <person name="Mock T."/>
            <person name="Rouze P."/>
            <person name="Simmons M.P."/>
            <person name="Aerts A.L."/>
            <person name="Allen A.E."/>
            <person name="Cuvelier M.L."/>
            <person name="Derelle E."/>
            <person name="Everett M.V."/>
            <person name="Foulon E."/>
            <person name="Grimwood J."/>
            <person name="Gundlach H."/>
            <person name="Henrissat B."/>
            <person name="Napoli C."/>
            <person name="McDonald S.M."/>
            <person name="Parker M.S."/>
            <person name="Rombauts S."/>
            <person name="Salamov A."/>
            <person name="Von Dassow P."/>
            <person name="Badger J.H."/>
            <person name="Coutinho P.M."/>
            <person name="Demir E."/>
            <person name="Dubchak I."/>
            <person name="Gentemann C."/>
            <person name="Eikrem W."/>
            <person name="Gready J.E."/>
            <person name="John U."/>
            <person name="Lanier W."/>
            <person name="Lindquist E.A."/>
            <person name="Lucas S."/>
            <person name="Mayer K.F."/>
            <person name="Moreau H."/>
            <person name="Not F."/>
            <person name="Otillar R."/>
            <person name="Panaud O."/>
            <person name="Pangilinan J."/>
            <person name="Paulsen I."/>
            <person name="Piegu B."/>
            <person name="Poliakov A."/>
            <person name="Robbens S."/>
            <person name="Schmutz J."/>
            <person name="Toulza E."/>
            <person name="Wyss T."/>
            <person name="Zelensky A."/>
            <person name="Zhou K."/>
            <person name="Armbrust E.V."/>
            <person name="Bhattacharya D."/>
            <person name="Goodenough U.W."/>
            <person name="Van de Peer Y."/>
            <person name="Grigoriev I.V."/>
        </authorList>
    </citation>
    <scope>NUCLEOTIDE SEQUENCE [LARGE SCALE GENOMIC DNA]</scope>
    <source>
        <strain evidence="3 4">CCMP1545</strain>
    </source>
</reference>